<accession>A0A1J1HQY2</accession>
<sequence length="72" mass="8664">MIEIQNELNLLKLLYGFKWVMENSHEANDPPFVILFTILATTKKVFEGFSYMTARTKFMRHMEKYSRICFNH</sequence>
<reference evidence="1 2" key="1">
    <citation type="submission" date="2015-04" db="EMBL/GenBank/DDBJ databases">
        <authorList>
            <person name="Syromyatnikov M.Y."/>
            <person name="Popov V.N."/>
        </authorList>
    </citation>
    <scope>NUCLEOTIDE SEQUENCE [LARGE SCALE GENOMIC DNA]</scope>
</reference>
<proteinExistence type="predicted"/>
<evidence type="ECO:0000313" key="2">
    <source>
        <dbReference type="Proteomes" id="UP000183832"/>
    </source>
</evidence>
<protein>
    <submittedName>
        <fullName evidence="1">CLUMA_CG002455, isoform A</fullName>
    </submittedName>
</protein>
<organism evidence="1 2">
    <name type="scientific">Clunio marinus</name>
    <dbReference type="NCBI Taxonomy" id="568069"/>
    <lineage>
        <taxon>Eukaryota</taxon>
        <taxon>Metazoa</taxon>
        <taxon>Ecdysozoa</taxon>
        <taxon>Arthropoda</taxon>
        <taxon>Hexapoda</taxon>
        <taxon>Insecta</taxon>
        <taxon>Pterygota</taxon>
        <taxon>Neoptera</taxon>
        <taxon>Endopterygota</taxon>
        <taxon>Diptera</taxon>
        <taxon>Nematocera</taxon>
        <taxon>Chironomoidea</taxon>
        <taxon>Chironomidae</taxon>
        <taxon>Clunio</taxon>
    </lineage>
</organism>
<keyword evidence="2" id="KW-1185">Reference proteome</keyword>
<dbReference type="AlphaFoldDB" id="A0A1J1HQY2"/>
<dbReference type="EMBL" id="CVRI01000009">
    <property type="protein sequence ID" value="CRK88625.1"/>
    <property type="molecule type" value="Genomic_DNA"/>
</dbReference>
<gene>
    <name evidence="1" type="ORF">CLUMA_CG002455</name>
</gene>
<evidence type="ECO:0000313" key="1">
    <source>
        <dbReference type="EMBL" id="CRK88625.1"/>
    </source>
</evidence>
<name>A0A1J1HQY2_9DIPT</name>
<dbReference type="Proteomes" id="UP000183832">
    <property type="component" value="Unassembled WGS sequence"/>
</dbReference>